<keyword evidence="1" id="KW-0472">Membrane</keyword>
<evidence type="ECO:0000256" key="1">
    <source>
        <dbReference type="SAM" id="Phobius"/>
    </source>
</evidence>
<sequence length="219" mass="23665">MNSPSELPPLLSDAARATLRKAISIFLTGLLAVLPILVTFSLVMWLIGAAESVFGSVLSVILPGESYRRGMGLLVACGLIFAVGLAMQGLVTRQVLGFIDRGLNRIPLIKTIYGAVRDLTDMVSSKKGGQKLGRVVLLQWPNMPVRMVGILTVENLARFNLAQDDDCVAVYLPMSYQIGGHTILIPRRHLTPLDMSLEDAMRFVVTAGVSRAEPGKPPV</sequence>
<gene>
    <name evidence="2" type="ORF">SAMN04488038_10855</name>
</gene>
<keyword evidence="1" id="KW-1133">Transmembrane helix</keyword>
<dbReference type="Proteomes" id="UP000199233">
    <property type="component" value="Unassembled WGS sequence"/>
</dbReference>
<keyword evidence="1" id="KW-0812">Transmembrane</keyword>
<organism evidence="2 3">
    <name type="scientific">Solimonas aquatica</name>
    <dbReference type="NCBI Taxonomy" id="489703"/>
    <lineage>
        <taxon>Bacteria</taxon>
        <taxon>Pseudomonadati</taxon>
        <taxon>Pseudomonadota</taxon>
        <taxon>Gammaproteobacteria</taxon>
        <taxon>Nevskiales</taxon>
        <taxon>Nevskiaceae</taxon>
        <taxon>Solimonas</taxon>
    </lineage>
</organism>
<feature type="transmembrane region" description="Helical" evidence="1">
    <location>
        <begin position="25"/>
        <end position="50"/>
    </location>
</feature>
<reference evidence="2 3" key="1">
    <citation type="submission" date="2016-10" db="EMBL/GenBank/DDBJ databases">
        <authorList>
            <person name="de Groot N.N."/>
        </authorList>
    </citation>
    <scope>NUCLEOTIDE SEQUENCE [LARGE SCALE GENOMIC DNA]</scope>
    <source>
        <strain evidence="2 3">DSM 25927</strain>
    </source>
</reference>
<dbReference type="PANTHER" id="PTHR31876:SF26">
    <property type="entry name" value="PROTEIN LIKE COV 2"/>
    <property type="match status" value="1"/>
</dbReference>
<proteinExistence type="predicted"/>
<dbReference type="PANTHER" id="PTHR31876">
    <property type="entry name" value="COV-LIKE PROTEIN 1"/>
    <property type="match status" value="1"/>
</dbReference>
<dbReference type="InterPro" id="IPR007462">
    <property type="entry name" value="COV1-like"/>
</dbReference>
<dbReference type="RefSeq" id="WP_245732461.1">
    <property type="nucleotide sequence ID" value="NZ_FOFS01000008.1"/>
</dbReference>
<evidence type="ECO:0000313" key="2">
    <source>
        <dbReference type="EMBL" id="SEQ58303.1"/>
    </source>
</evidence>
<dbReference type="STRING" id="489703.SAMN04488038_10855"/>
<dbReference type="EMBL" id="FOFS01000008">
    <property type="protein sequence ID" value="SEQ58303.1"/>
    <property type="molecule type" value="Genomic_DNA"/>
</dbReference>
<evidence type="ECO:0000313" key="3">
    <source>
        <dbReference type="Proteomes" id="UP000199233"/>
    </source>
</evidence>
<dbReference type="AlphaFoldDB" id="A0A1H9H7R5"/>
<protein>
    <submittedName>
        <fullName evidence="2">Uncharacterized membrane protein</fullName>
    </submittedName>
</protein>
<name>A0A1H9H7R5_9GAMM</name>
<accession>A0A1H9H7R5</accession>
<feature type="transmembrane region" description="Helical" evidence="1">
    <location>
        <begin position="70"/>
        <end position="91"/>
    </location>
</feature>
<dbReference type="Pfam" id="PF04367">
    <property type="entry name" value="DUF502"/>
    <property type="match status" value="1"/>
</dbReference>
<keyword evidence="3" id="KW-1185">Reference proteome</keyword>